<keyword evidence="5" id="KW-0129">CBS domain</keyword>
<evidence type="ECO:0000256" key="6">
    <source>
        <dbReference type="SAM" id="Phobius"/>
    </source>
</evidence>
<dbReference type="Pfam" id="PF01595">
    <property type="entry name" value="CNNM"/>
    <property type="match status" value="1"/>
</dbReference>
<evidence type="ECO:0000256" key="1">
    <source>
        <dbReference type="ARBA" id="ARBA00004651"/>
    </source>
</evidence>
<dbReference type="EMBL" id="UINC01102706">
    <property type="protein sequence ID" value="SVC64537.1"/>
    <property type="molecule type" value="Genomic_DNA"/>
</dbReference>
<name>A0A382NVS8_9ZZZZ</name>
<protein>
    <recommendedName>
        <fullName evidence="7">CNNM transmembrane domain-containing protein</fullName>
    </recommendedName>
</protein>
<evidence type="ECO:0000259" key="7">
    <source>
        <dbReference type="PROSITE" id="PS51846"/>
    </source>
</evidence>
<sequence length="195" mass="21633">MDEIPLSVLFGTLFFLIIFSAFFSSSETAMIALNRYRLRHLAKEGKRSAIISEKLLERPDRLIGLILLGNNLVNFFAASIATVIGIRLLGDIGIALAPIILVLVFLIFAEVMPKTIAAINPEKIALPASYVLNILMKLAYPAVWLINAVSNSLLSIIGINIKNRNNENISSEELRTIVREAGILIPQRHQRMLIN</sequence>
<feature type="transmembrane region" description="Helical" evidence="6">
    <location>
        <begin position="6"/>
        <end position="33"/>
    </location>
</feature>
<evidence type="ECO:0000313" key="8">
    <source>
        <dbReference type="EMBL" id="SVC64537.1"/>
    </source>
</evidence>
<keyword evidence="4" id="KW-0677">Repeat</keyword>
<dbReference type="GO" id="GO:0005886">
    <property type="term" value="C:plasma membrane"/>
    <property type="evidence" value="ECO:0007669"/>
    <property type="project" value="UniProtKB-SubCell"/>
</dbReference>
<dbReference type="InterPro" id="IPR002550">
    <property type="entry name" value="CNNM"/>
</dbReference>
<comment type="subcellular location">
    <subcellularLocation>
        <location evidence="1">Cell membrane</location>
        <topology evidence="1">Multi-pass membrane protein</topology>
    </subcellularLocation>
</comment>
<dbReference type="PANTHER" id="PTHR22777:SF32">
    <property type="entry name" value="UPF0053 INNER MEMBRANE PROTEIN YFJD"/>
    <property type="match status" value="1"/>
</dbReference>
<reference evidence="8" key="1">
    <citation type="submission" date="2018-05" db="EMBL/GenBank/DDBJ databases">
        <authorList>
            <person name="Lanie J.A."/>
            <person name="Ng W.-L."/>
            <person name="Kazmierczak K.M."/>
            <person name="Andrzejewski T.M."/>
            <person name="Davidsen T.M."/>
            <person name="Wayne K.J."/>
            <person name="Tettelin H."/>
            <person name="Glass J.I."/>
            <person name="Rusch D."/>
            <person name="Podicherti R."/>
            <person name="Tsui H.-C.T."/>
            <person name="Winkler M.E."/>
        </authorList>
    </citation>
    <scope>NUCLEOTIDE SEQUENCE</scope>
</reference>
<feature type="transmembrane region" description="Helical" evidence="6">
    <location>
        <begin position="62"/>
        <end position="86"/>
    </location>
</feature>
<proteinExistence type="inferred from homology"/>
<keyword evidence="6" id="KW-0472">Membrane</keyword>
<organism evidence="8">
    <name type="scientific">marine metagenome</name>
    <dbReference type="NCBI Taxonomy" id="408172"/>
    <lineage>
        <taxon>unclassified sequences</taxon>
        <taxon>metagenomes</taxon>
        <taxon>ecological metagenomes</taxon>
    </lineage>
</organism>
<feature type="transmembrane region" description="Helical" evidence="6">
    <location>
        <begin position="92"/>
        <end position="112"/>
    </location>
</feature>
<evidence type="ECO:0000256" key="3">
    <source>
        <dbReference type="ARBA" id="ARBA00022475"/>
    </source>
</evidence>
<dbReference type="PROSITE" id="PS51846">
    <property type="entry name" value="CNNM"/>
    <property type="match status" value="1"/>
</dbReference>
<feature type="non-terminal residue" evidence="8">
    <location>
        <position position="195"/>
    </location>
</feature>
<feature type="transmembrane region" description="Helical" evidence="6">
    <location>
        <begin position="124"/>
        <end position="146"/>
    </location>
</feature>
<keyword evidence="3" id="KW-1003">Cell membrane</keyword>
<dbReference type="AlphaFoldDB" id="A0A382NVS8"/>
<dbReference type="PANTHER" id="PTHR22777">
    <property type="entry name" value="HEMOLYSIN-RELATED"/>
    <property type="match status" value="1"/>
</dbReference>
<accession>A0A382NVS8</accession>
<keyword evidence="6" id="KW-0812">Transmembrane</keyword>
<evidence type="ECO:0000256" key="2">
    <source>
        <dbReference type="ARBA" id="ARBA00006337"/>
    </source>
</evidence>
<evidence type="ECO:0000256" key="5">
    <source>
        <dbReference type="ARBA" id="ARBA00023122"/>
    </source>
</evidence>
<comment type="similarity">
    <text evidence="2">Belongs to the UPF0053 family.</text>
</comment>
<gene>
    <name evidence="8" type="ORF">METZ01_LOCUS317391</name>
</gene>
<evidence type="ECO:0000256" key="4">
    <source>
        <dbReference type="ARBA" id="ARBA00022737"/>
    </source>
</evidence>
<feature type="domain" description="CNNM transmembrane" evidence="7">
    <location>
        <begin position="2"/>
        <end position="195"/>
    </location>
</feature>
<keyword evidence="6" id="KW-1133">Transmembrane helix</keyword>